<evidence type="ECO:0000256" key="9">
    <source>
        <dbReference type="PIRSR" id="PIRSR639901-1"/>
    </source>
</evidence>
<dbReference type="InterPro" id="IPR007507">
    <property type="entry name" value="Glycos_transf_N"/>
</dbReference>
<dbReference type="GO" id="GO:0005886">
    <property type="term" value="C:plasma membrane"/>
    <property type="evidence" value="ECO:0007669"/>
    <property type="project" value="UniProtKB-SubCell"/>
</dbReference>
<dbReference type="EC" id="2.4.99.12" evidence="3 11"/>
<dbReference type="GO" id="GO:0009244">
    <property type="term" value="P:lipopolysaccharide core region biosynthetic process"/>
    <property type="evidence" value="ECO:0007669"/>
    <property type="project" value="UniProtKB-UniRule"/>
</dbReference>
<dbReference type="EMBL" id="AP014945">
    <property type="protein sequence ID" value="BAU22820.1"/>
    <property type="molecule type" value="Genomic_DNA"/>
</dbReference>
<comment type="function">
    <text evidence="11">Involved in lipopolysaccharide (LPS) biosynthesis. Catalyzes the transfer of 3-deoxy-D-manno-octulosonate (Kdo) residue(s) from CMP-Kdo to lipid IV(A), the tetraacyldisaccharide-1,4'-bisphosphate precursor of lipid A.</text>
</comment>
<feature type="active site" description="Proton acceptor" evidence="9">
    <location>
        <position position="62"/>
    </location>
</feature>
<dbReference type="GO" id="GO:0009245">
    <property type="term" value="P:lipid A biosynthetic process"/>
    <property type="evidence" value="ECO:0007669"/>
    <property type="project" value="TreeGrafter"/>
</dbReference>
<dbReference type="Pfam" id="PF04413">
    <property type="entry name" value="Glycos_transf_N"/>
    <property type="match status" value="1"/>
</dbReference>
<evidence type="ECO:0000259" key="12">
    <source>
        <dbReference type="Pfam" id="PF00534"/>
    </source>
</evidence>
<name>A0A0U5AL73_9BACT</name>
<keyword evidence="5" id="KW-0997">Cell inner membrane</keyword>
<dbReference type="KEGG" id="cthi:THC_0425"/>
<dbReference type="PANTHER" id="PTHR42755">
    <property type="entry name" value="3-DEOXY-MANNO-OCTULOSONATE CYTIDYLYLTRANSFERASE"/>
    <property type="match status" value="1"/>
</dbReference>
<keyword evidence="11" id="KW-0812">Transmembrane</keyword>
<comment type="similarity">
    <text evidence="11">Belongs to the glycosyltransferase group 1 family.</text>
</comment>
<dbReference type="RefSeq" id="WP_068512678.1">
    <property type="nucleotide sequence ID" value="NZ_AP014945.1"/>
</dbReference>
<comment type="pathway">
    <text evidence="2 11">Bacterial outer membrane biogenesis; LPS core biosynthesis.</text>
</comment>
<dbReference type="InterPro" id="IPR038107">
    <property type="entry name" value="Glycos_transf_N_sf"/>
</dbReference>
<keyword evidence="15" id="KW-1185">Reference proteome</keyword>
<dbReference type="UniPathway" id="UPA00958"/>
<comment type="catalytic activity">
    <reaction evidence="8 11">
        <text>lipid IVA (E. coli) + CMP-3-deoxy-beta-D-manno-octulosonate = alpha-Kdo-(2-&gt;6)-lipid IVA (E. coli) + CMP + H(+)</text>
        <dbReference type="Rhea" id="RHEA:28066"/>
        <dbReference type="ChEBI" id="CHEBI:15378"/>
        <dbReference type="ChEBI" id="CHEBI:58603"/>
        <dbReference type="ChEBI" id="CHEBI:60364"/>
        <dbReference type="ChEBI" id="CHEBI:60377"/>
        <dbReference type="ChEBI" id="CHEBI:85987"/>
        <dbReference type="EC" id="2.4.99.12"/>
    </reaction>
</comment>
<evidence type="ECO:0000259" key="13">
    <source>
        <dbReference type="Pfam" id="PF04413"/>
    </source>
</evidence>
<evidence type="ECO:0000256" key="11">
    <source>
        <dbReference type="RuleBase" id="RU365103"/>
    </source>
</evidence>
<keyword evidence="6 11" id="KW-0808">Transferase</keyword>
<evidence type="ECO:0000313" key="14">
    <source>
        <dbReference type="EMBL" id="BAU22820.1"/>
    </source>
</evidence>
<feature type="transmembrane region" description="Helical" evidence="11">
    <location>
        <begin position="6"/>
        <end position="22"/>
    </location>
</feature>
<dbReference type="OrthoDB" id="9789797at2"/>
<evidence type="ECO:0000313" key="15">
    <source>
        <dbReference type="Proteomes" id="UP000068196"/>
    </source>
</evidence>
<reference evidence="15" key="2">
    <citation type="journal article" date="2016" name="Int. J. Syst. Evol. Microbiol.">
        <title>Caldimicrobium thiodismutans sp. nov., a sulfur-disproportionating bacterium isolated from a hot spring.</title>
        <authorList>
            <person name="Kojima H."/>
            <person name="Umezawa K."/>
            <person name="Fukui M."/>
        </authorList>
    </citation>
    <scope>NUCLEOTIDE SEQUENCE [LARGE SCALE GENOMIC DNA]</scope>
    <source>
        <strain evidence="15">TF1</strain>
    </source>
</reference>
<dbReference type="InterPro" id="IPR001296">
    <property type="entry name" value="Glyco_trans_1"/>
</dbReference>
<feature type="domain" description="3-deoxy-D-manno-octulosonic-acid transferase N-terminal" evidence="13">
    <location>
        <begin position="33"/>
        <end position="209"/>
    </location>
</feature>
<dbReference type="PANTHER" id="PTHR42755:SF1">
    <property type="entry name" value="3-DEOXY-D-MANNO-OCTULOSONIC ACID TRANSFERASE, MITOCHONDRIAL-RELATED"/>
    <property type="match status" value="1"/>
</dbReference>
<dbReference type="GO" id="GO:0043842">
    <property type="term" value="F:Kdo transferase activity"/>
    <property type="evidence" value="ECO:0007669"/>
    <property type="project" value="UniProtKB-EC"/>
</dbReference>
<evidence type="ECO:0000256" key="5">
    <source>
        <dbReference type="ARBA" id="ARBA00022519"/>
    </source>
</evidence>
<dbReference type="GO" id="GO:0030313">
    <property type="term" value="C:cell envelope"/>
    <property type="evidence" value="ECO:0007669"/>
    <property type="project" value="UniProtKB-SubCell"/>
</dbReference>
<keyword evidence="11" id="KW-0448">Lipopolysaccharide biosynthesis</keyword>
<accession>A0A0U5AL73</accession>
<dbReference type="Gene3D" id="3.40.50.2000">
    <property type="entry name" value="Glycogen Phosphorylase B"/>
    <property type="match status" value="1"/>
</dbReference>
<keyword evidence="11" id="KW-0472">Membrane</keyword>
<sequence length="417" mass="47906">MFLLYSILYGLAIILLFPREFFKRPRGLRIQWLREKLGLITPPHHFPSNTQILWIHAVSVGEVSSLTPLIKELSKNYNIVITTITDTGKNVAEKRFSGLPVKVYYLPFDLPCPLKRFYEKIKPKALFITETELWPNLIKVIAQKIPLALINGRISEKSFKNYFRFRFFFSPLLEKMAFLAVQEDIYAERLKALGVNPEKIKVVGNLKFELNPEKKDFPELESLPRPILLAGSTHPPEEELILKAFLENSSEGTLILVPRHPERFSEVEEIIKSYLPKEDFYAKYSSIKGKNQELTASRGVILFDEMGALASLYRICDLAIIGGSFIPHGGQNPLEAIFWKKAVIIGPYTENFPFVKEFVEKKSLLQVEAKDLAQQIRELIELPEKRHYLGESAYKILQEKRGALSKTLKLIEELISN</sequence>
<dbReference type="Gene3D" id="3.40.50.11720">
    <property type="entry name" value="3-Deoxy-D-manno-octulosonic-acid transferase, N-terminal domain"/>
    <property type="match status" value="1"/>
</dbReference>
<evidence type="ECO:0000256" key="7">
    <source>
        <dbReference type="ARBA" id="ARBA00031445"/>
    </source>
</evidence>
<keyword evidence="11" id="KW-1003">Cell membrane</keyword>
<dbReference type="STRING" id="1653476.THC_0425"/>
<evidence type="ECO:0000256" key="6">
    <source>
        <dbReference type="ARBA" id="ARBA00022679"/>
    </source>
</evidence>
<dbReference type="InterPro" id="IPR039901">
    <property type="entry name" value="Kdotransferase"/>
</dbReference>
<evidence type="ECO:0000256" key="2">
    <source>
        <dbReference type="ARBA" id="ARBA00004713"/>
    </source>
</evidence>
<evidence type="ECO:0000256" key="3">
    <source>
        <dbReference type="ARBA" id="ARBA00012621"/>
    </source>
</evidence>
<proteinExistence type="inferred from homology"/>
<organism evidence="14 15">
    <name type="scientific">Caldimicrobium thiodismutans</name>
    <dbReference type="NCBI Taxonomy" id="1653476"/>
    <lineage>
        <taxon>Bacteria</taxon>
        <taxon>Pseudomonadati</taxon>
        <taxon>Thermodesulfobacteriota</taxon>
        <taxon>Thermodesulfobacteria</taxon>
        <taxon>Thermodesulfobacteriales</taxon>
        <taxon>Thermodesulfobacteriaceae</taxon>
        <taxon>Caldimicrobium</taxon>
    </lineage>
</organism>
<dbReference type="SUPFAM" id="SSF53756">
    <property type="entry name" value="UDP-Glycosyltransferase/glycogen phosphorylase"/>
    <property type="match status" value="1"/>
</dbReference>
<evidence type="ECO:0000256" key="4">
    <source>
        <dbReference type="ARBA" id="ARBA00019077"/>
    </source>
</evidence>
<dbReference type="Pfam" id="PF00534">
    <property type="entry name" value="Glycos_transf_1"/>
    <property type="match status" value="1"/>
</dbReference>
<dbReference type="PATRIC" id="fig|1653476.3.peg.438"/>
<dbReference type="Proteomes" id="UP000068196">
    <property type="component" value="Chromosome"/>
</dbReference>
<keyword evidence="11" id="KW-1133">Transmembrane helix</keyword>
<feature type="domain" description="Glycosyl transferase family 1" evidence="12">
    <location>
        <begin position="293"/>
        <end position="395"/>
    </location>
</feature>
<evidence type="ECO:0000256" key="8">
    <source>
        <dbReference type="ARBA" id="ARBA00049183"/>
    </source>
</evidence>
<dbReference type="AlphaFoldDB" id="A0A0U5AL73"/>
<reference evidence="14 15" key="1">
    <citation type="journal article" date="2016" name="Int. J. Syst. Evol. Microbiol.">
        <title>Caldimicrobium thiodismutans sp. nov., a sulfur-disproportionating bacterium isolated from a hot spring, and emended description of the genus Caldimicrobium.</title>
        <authorList>
            <person name="Kojima H."/>
            <person name="Umezawa K."/>
            <person name="Fukui M."/>
        </authorList>
    </citation>
    <scope>NUCLEOTIDE SEQUENCE [LARGE SCALE GENOMIC DNA]</scope>
    <source>
        <strain evidence="14 15">TF1</strain>
    </source>
</reference>
<gene>
    <name evidence="14" type="ORF">THC_0425</name>
</gene>
<evidence type="ECO:0000256" key="10">
    <source>
        <dbReference type="PIRSR" id="PIRSR639901-2"/>
    </source>
</evidence>
<protein>
    <recommendedName>
        <fullName evidence="4 11">3-deoxy-D-manno-octulosonic acid transferase</fullName>
        <shortName evidence="11">Kdo transferase</shortName>
        <ecNumber evidence="3 11">2.4.99.12</ecNumber>
    </recommendedName>
    <alternativeName>
        <fullName evidence="7 11">Lipid IV(A) 3-deoxy-D-manno-octulosonic acid transferase</fullName>
    </alternativeName>
</protein>
<feature type="site" description="Transition state stabilizer" evidence="10">
    <location>
        <position position="207"/>
    </location>
</feature>
<feature type="site" description="Transition state stabilizer" evidence="10">
    <location>
        <position position="130"/>
    </location>
</feature>
<evidence type="ECO:0000256" key="1">
    <source>
        <dbReference type="ARBA" id="ARBA00004196"/>
    </source>
</evidence>
<comment type="subcellular location">
    <subcellularLocation>
        <location evidence="1">Cell envelope</location>
    </subcellularLocation>
    <subcellularLocation>
        <location evidence="11">Cell membrane</location>
    </subcellularLocation>
</comment>